<feature type="domain" description="Ion transport" evidence="24">
    <location>
        <begin position="622"/>
        <end position="851"/>
    </location>
</feature>
<evidence type="ECO:0000256" key="7">
    <source>
        <dbReference type="ARBA" id="ARBA00022737"/>
    </source>
</evidence>
<evidence type="ECO:0000259" key="25">
    <source>
        <dbReference type="Pfam" id="PF06512"/>
    </source>
</evidence>
<feature type="transmembrane region" description="Helical" evidence="21">
    <location>
        <begin position="653"/>
        <end position="676"/>
    </location>
</feature>
<feature type="transmembrane region" description="Helical" evidence="21">
    <location>
        <begin position="1148"/>
        <end position="1167"/>
    </location>
</feature>
<dbReference type="PANTHER" id="PTHR10037">
    <property type="entry name" value="VOLTAGE-GATED CATION CHANNEL CALCIUM AND SODIUM"/>
    <property type="match status" value="1"/>
</dbReference>
<dbReference type="InterPro" id="IPR043203">
    <property type="entry name" value="VGCC_Ca_Na"/>
</dbReference>
<feature type="domain" description="Sodium ion transport-associated" evidence="25">
    <location>
        <begin position="860"/>
        <end position="1103"/>
    </location>
</feature>
<feature type="transmembrane region" description="Helical" evidence="21">
    <location>
        <begin position="623"/>
        <end position="641"/>
    </location>
</feature>
<dbReference type="FunFam" id="1.10.287.70:FF:000001">
    <property type="entry name" value="Sodium channel protein"/>
    <property type="match status" value="1"/>
</dbReference>
<reference evidence="28" key="3">
    <citation type="submission" date="2025-09" db="UniProtKB">
        <authorList>
            <consortium name="Ensembl"/>
        </authorList>
    </citation>
    <scope>IDENTIFICATION</scope>
</reference>
<dbReference type="PRINTS" id="PR00170">
    <property type="entry name" value="NACHANNEL"/>
</dbReference>
<keyword evidence="6 21" id="KW-0812">Transmembrane</keyword>
<comment type="subunit">
    <text evidence="20">Voltage-gated sodium (Nav) channels consist of an ion-conducting alpha subunit which is functional on its own associated with regulatory beta subunits.</text>
</comment>
<keyword evidence="9 21" id="KW-1133">Transmembrane helix</keyword>
<evidence type="ECO:0000256" key="2">
    <source>
        <dbReference type="ARBA" id="ARBA00022448"/>
    </source>
</evidence>
<feature type="transmembrane region" description="Helical" evidence="21">
    <location>
        <begin position="1427"/>
        <end position="1445"/>
    </location>
</feature>
<dbReference type="CDD" id="cd13433">
    <property type="entry name" value="Na_channel_gate"/>
    <property type="match status" value="1"/>
</dbReference>
<feature type="transmembrane region" description="Helical" evidence="21">
    <location>
        <begin position="366"/>
        <end position="393"/>
    </location>
</feature>
<dbReference type="GO" id="GO:0019228">
    <property type="term" value="P:neuronal action potential"/>
    <property type="evidence" value="ECO:0007669"/>
    <property type="project" value="TreeGrafter"/>
</dbReference>
<dbReference type="FunFam" id="1.10.238.10:FF:000002">
    <property type="entry name" value="Sodium channel protein"/>
    <property type="match status" value="1"/>
</dbReference>
<comment type="function">
    <text evidence="19">Pore-forming subunit of a voltage-gated sodium (Nav) channel that directly mediates the depolarizing phase of action potentials in excitable membranes. Navs, also called VGSCs (voltage-gated sodium channels) or VDSCs (voltage-dependent sodium channels), operate by switching between closed and open conformations depending on the voltage difference across the membrane. In the open conformation they allow Na(+) ions to selectively pass through the pore, along their electrochemical gradient. The influx of Na+ ions provokes membrane depolarization, initiating the propagation of electrical signals throughout cells and tissues.</text>
</comment>
<dbReference type="Pfam" id="PF00520">
    <property type="entry name" value="Ion_trans"/>
    <property type="match status" value="4"/>
</dbReference>
<evidence type="ECO:0000256" key="17">
    <source>
        <dbReference type="ARBA" id="ARBA00036239"/>
    </source>
</evidence>
<feature type="compositionally biased region" description="Polar residues" evidence="23">
    <location>
        <begin position="1852"/>
        <end position="1875"/>
    </location>
</feature>
<evidence type="ECO:0000256" key="1">
    <source>
        <dbReference type="ARBA" id="ARBA00004651"/>
    </source>
</evidence>
<dbReference type="Ensembl" id="ENSMMDT00005056253.1">
    <property type="protein sequence ID" value="ENSMMDP00005055200.1"/>
    <property type="gene ID" value="ENSMMDG00005024500.1"/>
</dbReference>
<keyword evidence="22" id="KW-0175">Coiled coil</keyword>
<dbReference type="InterPro" id="IPR024583">
    <property type="entry name" value="Na_trans_cytopl"/>
</dbReference>
<dbReference type="Gene3D" id="1.10.238.10">
    <property type="entry name" value="EF-hand"/>
    <property type="match status" value="1"/>
</dbReference>
<dbReference type="InterPro" id="IPR001696">
    <property type="entry name" value="Na_channel_asu"/>
</dbReference>
<dbReference type="Gene3D" id="1.20.5.1190">
    <property type="entry name" value="iswi atpase"/>
    <property type="match status" value="1"/>
</dbReference>
<proteinExistence type="inferred from homology"/>
<dbReference type="InterPro" id="IPR027359">
    <property type="entry name" value="Volt_channel_dom_sf"/>
</dbReference>
<keyword evidence="12 21" id="KW-0472">Membrane</keyword>
<evidence type="ECO:0000256" key="11">
    <source>
        <dbReference type="ARBA" id="ARBA00023065"/>
    </source>
</evidence>
<feature type="transmembrane region" description="Helical" evidence="21">
    <location>
        <begin position="223"/>
        <end position="244"/>
    </location>
</feature>
<feature type="transmembrane region" description="Helical" evidence="21">
    <location>
        <begin position="1225"/>
        <end position="1251"/>
    </location>
</feature>
<keyword evidence="5" id="KW-0597">Phosphoprotein</keyword>
<evidence type="ECO:0000256" key="15">
    <source>
        <dbReference type="ARBA" id="ARBA00023201"/>
    </source>
</evidence>
<dbReference type="InterPro" id="IPR044564">
    <property type="entry name" value="Na_chnl_inactivation_gate"/>
</dbReference>
<dbReference type="Proteomes" id="UP000472263">
    <property type="component" value="Chromosome 21"/>
</dbReference>
<evidence type="ECO:0000256" key="6">
    <source>
        <dbReference type="ARBA" id="ARBA00022692"/>
    </source>
</evidence>
<keyword evidence="8 21" id="KW-0851">Voltage-gated channel</keyword>
<dbReference type="PANTHER" id="PTHR10037:SF278">
    <property type="entry name" value="SODIUM CHANNEL PROTEIN TYPE 2 SUBUNIT ALPHA"/>
    <property type="match status" value="1"/>
</dbReference>
<evidence type="ECO:0000256" key="14">
    <source>
        <dbReference type="ARBA" id="ARBA00023180"/>
    </source>
</evidence>
<evidence type="ECO:0000259" key="27">
    <source>
        <dbReference type="Pfam" id="PF24609"/>
    </source>
</evidence>
<dbReference type="FunFam" id="1.10.287.70:FF:000006">
    <property type="entry name" value="Sodium channel protein"/>
    <property type="match status" value="1"/>
</dbReference>
<evidence type="ECO:0000256" key="13">
    <source>
        <dbReference type="ARBA" id="ARBA00023157"/>
    </source>
</evidence>
<keyword evidence="10 21" id="KW-0915">Sodium</keyword>
<evidence type="ECO:0000256" key="10">
    <source>
        <dbReference type="ARBA" id="ARBA00023053"/>
    </source>
</evidence>
<keyword evidence="14" id="KW-0325">Glycoprotein</keyword>
<gene>
    <name evidence="28" type="primary">scn1laa</name>
</gene>
<keyword evidence="16 21" id="KW-0407">Ion channel</keyword>
<feature type="region of interest" description="Disordered" evidence="23">
    <location>
        <begin position="34"/>
        <end position="66"/>
    </location>
</feature>
<feature type="transmembrane region" description="Helical" evidence="21">
    <location>
        <begin position="1487"/>
        <end position="1508"/>
    </location>
</feature>
<dbReference type="FunFam" id="1.20.120.350:FF:000005">
    <property type="entry name" value="Sodium channel protein"/>
    <property type="match status" value="1"/>
</dbReference>
<feature type="transmembrane region" description="Helical" evidence="21">
    <location>
        <begin position="130"/>
        <end position="155"/>
    </location>
</feature>
<comment type="subcellular location">
    <subcellularLocation>
        <location evidence="1 21">Cell membrane</location>
        <topology evidence="1 21">Multi-pass membrane protein</topology>
    </subcellularLocation>
</comment>
<evidence type="ECO:0000256" key="18">
    <source>
        <dbReference type="ARBA" id="ARBA00038083"/>
    </source>
</evidence>
<dbReference type="InterPro" id="IPR005821">
    <property type="entry name" value="Ion_trans_dom"/>
</dbReference>
<feature type="domain" description="SCN5A-like C-terminal IQ motif" evidence="27">
    <location>
        <begin position="1795"/>
        <end position="1822"/>
    </location>
</feature>
<keyword evidence="2 21" id="KW-0813">Transport</keyword>
<keyword evidence="3 21" id="KW-0894">Sodium channel</keyword>
<feature type="domain" description="Voltage-gated Na+ ion channel cytoplasmic" evidence="26">
    <location>
        <begin position="450"/>
        <end position="585"/>
    </location>
</feature>
<keyword evidence="29" id="KW-1185">Reference proteome</keyword>
<dbReference type="GO" id="GO:0001518">
    <property type="term" value="C:voltage-gated sodium channel complex"/>
    <property type="evidence" value="ECO:0007669"/>
    <property type="project" value="UniProtKB-UniRule"/>
</dbReference>
<feature type="transmembrane region" description="Helical" evidence="21">
    <location>
        <begin position="1179"/>
        <end position="1199"/>
    </location>
</feature>
<name>A0A668AK20_9TELE</name>
<evidence type="ECO:0000256" key="8">
    <source>
        <dbReference type="ARBA" id="ARBA00022882"/>
    </source>
</evidence>
<evidence type="ECO:0000256" key="9">
    <source>
        <dbReference type="ARBA" id="ARBA00022989"/>
    </source>
</evidence>
<feature type="transmembrane region" description="Helical" evidence="21">
    <location>
        <begin position="1109"/>
        <end position="1127"/>
    </location>
</feature>
<comment type="catalytic activity">
    <reaction evidence="17">
        <text>Na(+)(in) = Na(+)(out)</text>
        <dbReference type="Rhea" id="RHEA:34963"/>
        <dbReference type="ChEBI" id="CHEBI:29101"/>
    </reaction>
</comment>
<feature type="transmembrane region" description="Helical" evidence="21">
    <location>
        <begin position="823"/>
        <end position="846"/>
    </location>
</feature>
<evidence type="ECO:0000256" key="5">
    <source>
        <dbReference type="ARBA" id="ARBA00022553"/>
    </source>
</evidence>
<organism evidence="28 29">
    <name type="scientific">Myripristis murdjan</name>
    <name type="common">pinecone soldierfish</name>
    <dbReference type="NCBI Taxonomy" id="586833"/>
    <lineage>
        <taxon>Eukaryota</taxon>
        <taxon>Metazoa</taxon>
        <taxon>Chordata</taxon>
        <taxon>Craniata</taxon>
        <taxon>Vertebrata</taxon>
        <taxon>Euteleostomi</taxon>
        <taxon>Actinopterygii</taxon>
        <taxon>Neopterygii</taxon>
        <taxon>Teleostei</taxon>
        <taxon>Neoteleostei</taxon>
        <taxon>Acanthomorphata</taxon>
        <taxon>Holocentriformes</taxon>
        <taxon>Holocentridae</taxon>
        <taxon>Myripristis</taxon>
    </lineage>
</organism>
<evidence type="ECO:0000256" key="3">
    <source>
        <dbReference type="ARBA" id="ARBA00022461"/>
    </source>
</evidence>
<comment type="function">
    <text evidence="21">Mediates the voltage-dependent sodium ion permeability of excitable membranes. Assuming opened or closed conformations in response to the voltage difference across the membrane, the protein forms a sodium-selective channel through which Na(+) ions may pass in accordance with their electrochemical gradient.</text>
</comment>
<evidence type="ECO:0000259" key="26">
    <source>
        <dbReference type="Pfam" id="PF11933"/>
    </source>
</evidence>
<feature type="region of interest" description="Disordered" evidence="23">
    <location>
        <begin position="1851"/>
        <end position="1884"/>
    </location>
</feature>
<feature type="transmembrane region" description="Helical" evidence="21">
    <location>
        <begin position="1650"/>
        <end position="1673"/>
    </location>
</feature>
<dbReference type="GeneTree" id="ENSGT00940000163423"/>
<dbReference type="Pfam" id="PF11933">
    <property type="entry name" value="Na_trans_cytopl"/>
    <property type="match status" value="1"/>
</dbReference>
<evidence type="ECO:0000313" key="29">
    <source>
        <dbReference type="Proteomes" id="UP000472263"/>
    </source>
</evidence>
<feature type="domain" description="Ion transport" evidence="24">
    <location>
        <begin position="130"/>
        <end position="399"/>
    </location>
</feature>
<keyword evidence="4" id="KW-1003">Cell membrane</keyword>
<comment type="caution">
    <text evidence="21">Lacks conserved residue(s) required for the propagation of feature annotation.</text>
</comment>
<feature type="transmembrane region" description="Helical" evidence="21">
    <location>
        <begin position="327"/>
        <end position="346"/>
    </location>
</feature>
<feature type="transmembrane region" description="Helical" evidence="21">
    <location>
        <begin position="1545"/>
        <end position="1573"/>
    </location>
</feature>
<sequence length="1884" mass="213598">SEFPISLEPSVLPHVGAYFRPFCRESLHAIERRIAEENAKKPKGEKKKRSDENKSKPNSDLEAGKSLPFIYGDIPEGMVSTPLEDLDPFYNNQKTFIVLNKGKVIHRFNATPALYVLSPFNPLRGISIKILVMVIMCTILTNCAFMTLMTCIHVVSNRYTFTAIYTFESLIKILARGFCIGKFTFLRDPWNWLDFCVIVMAYVTEFVNLGNVSALRTFRVLRAFKTISVIPGLKTIVGALIQSVKKLSNVMILTVFCLSVFALIGLQLFMGHLRQKCVRWPDNSTLNVTEGILYIFVGGKRDPLLCGNSSSCPEGYRCFKAGRNPNFNYTSFDSFGWAFLSLFRLMTQDFWENLYQQTLRASGKPYMIFFVLVIFLGSFYLVNLILAVVAMAYDEQNQATIEEAQQKEEEFQAMLEQLKRQQEDAQVQDSFKSNIHSSVIFLTASCQYRSFLSFRGPLFSPRRNSRASLFSFRDQMQDMGSQNDFADDENSIFEDNLSRRGSLFVPGTHGRRNSSMSQGSFLSHVLLPPNGKKHSSVDCNGVVSLVGRTSLPTSPAGLLLPEARQRAYSVASVITNTVEELEESRQKCPPCWYKFAHTFLIWECSPLWLRIKKAVKLIVMDPFVDLAITICIVLNTMFMAMEHYPMKKSFSDMLTVGNLVFTGIFTAEMLFKIIALDPYYYFQEGWNIFDSMIVSLSLMELGLANVSGMSVLRSFRLLRVFKLAKSWPTLNMLIKIIGNSVGALGNLTLVLAIIVFIFAVVGMQLFGKSYRDCVCKISTDCTLPRWHMHDFLHSFLIVFRVLCGEWIETMWDCMEVAGQGMCIIVFMMVMVIGNLVVLNLFLALLLSSFSADKITPADEDNDMNNLQIAIGRIQNGIAFTKSLLQRTFDSVCLRKKRKKGMDEEKIHDDLHKPLGHFLPNHNNTVELIKDFPKNSNGDVTGVDKSGDKYIVSSMSEDSMMSFIHNPSLTVIVPIAVGESDFENLNTEDFSSDCSEVEGNKVVLHFKCSIPSPIGGICSVNSGFTWLHLQIPEEDGQLSSSEGSTVDLRVPGEGGESLDIELEESVDPDGCFTDGCVQKFQCCQVNVEVGWWKMWWTLRKTCFRIVEHTWFESFIIFMILLSSGALAFEDIYIETRKTIKTMLEFADKIFTYIFILEMLLKWVAYGFAKYFTNAWCWLDFLIVDVSLVSLVANAIGYADLGPIKSLRTLRALRPLRALSRFEGMRVVVNALLGAIPSIFNVLLVCLIFWLIFSIMGVNLFAGKYYKCVNATTDESFSMYEVNNKSECLAMGNSSRWKNVKVNFDNVGAGYLALLQVATFKGWMDIMYAAVDSRTKEQPEYEINRYMYLYFVIFIIFGSFFTLNLFIGVIIDNFNQQKKKISQDIFMTEEQKKYYNAMKKLGSKKPQKPIPRPANKIQGLVFDFTTKQAFDIVIMVLICLNMVTMMVETDDQTEEKNIILYRINVVFIVIFTGECVLKMISLRHYFFTIGWNVFDFIVVILSIIGMAYLHPTLQKYFVSPTLFRVIRLARIGRILRLIKGAKGIRTLLFALMMSLPALFNIGLLLFLVMFIFAIFGMSNFAYVKKEDGIDDLFNFETFGNSMICLFQITTSAGWDGLLAPLLNNMNNSDCKNDTEHPGSSVKGDCGNPSVGIVFFVSYIIICFLIVVNMYIAVILENFSVATEESAEPLSEDDFEMFYEVWEKFDPQATQFMEYKMLSDFADALSAPLRIAKPNKVQLISMDLPMVSGERIHCLDILFAFTKRVLGEDGEMDMLRGQMEERFMASNPSKVSYEPITSTLRRKQEDMSAVVIQRAYRHYAVRRAAVESTDTFSEKNQSGESCTDKEDLVIDKLNGISSTDKNDLTPPTASPPSCNSVATVRHADDDM</sequence>
<keyword evidence="15 21" id="KW-0739">Sodium transport</keyword>
<keyword evidence="13" id="KW-1015">Disulfide bond</keyword>
<evidence type="ECO:0000256" key="12">
    <source>
        <dbReference type="ARBA" id="ARBA00023136"/>
    </source>
</evidence>
<protein>
    <recommendedName>
        <fullName evidence="21">Sodium channel protein</fullName>
    </recommendedName>
</protein>
<dbReference type="InterPro" id="IPR058542">
    <property type="entry name" value="IQ_SCN5A_C"/>
</dbReference>
<dbReference type="Gene3D" id="1.10.287.70">
    <property type="match status" value="4"/>
</dbReference>
<reference evidence="28" key="1">
    <citation type="submission" date="2019-06" db="EMBL/GenBank/DDBJ databases">
        <authorList>
            <consortium name="Wellcome Sanger Institute Data Sharing"/>
        </authorList>
    </citation>
    <scope>NUCLEOTIDE SEQUENCE [LARGE SCALE GENOMIC DNA]</scope>
</reference>
<feature type="domain" description="Ion transport" evidence="24">
    <location>
        <begin position="1426"/>
        <end position="1683"/>
    </location>
</feature>
<dbReference type="FunFam" id="1.20.120.350:FF:000004">
    <property type="entry name" value="Sodium channel protein"/>
    <property type="match status" value="1"/>
</dbReference>
<keyword evidence="11 21" id="KW-0406">Ion transport</keyword>
<dbReference type="FunFam" id="1.20.120.350:FF:000002">
    <property type="entry name" value="Sodium channel protein"/>
    <property type="match status" value="1"/>
</dbReference>
<evidence type="ECO:0000256" key="20">
    <source>
        <dbReference type="ARBA" id="ARBA00064899"/>
    </source>
</evidence>
<evidence type="ECO:0000256" key="22">
    <source>
        <dbReference type="SAM" id="Coils"/>
    </source>
</evidence>
<dbReference type="Pfam" id="PF06512">
    <property type="entry name" value="Na_trans_assoc"/>
    <property type="match status" value="1"/>
</dbReference>
<feature type="transmembrane region" description="Helical" evidence="21">
    <location>
        <begin position="733"/>
        <end position="761"/>
    </location>
</feature>
<feature type="compositionally biased region" description="Polar residues" evidence="23">
    <location>
        <begin position="1825"/>
        <end position="1838"/>
    </location>
</feature>
<dbReference type="Gene3D" id="1.20.120.350">
    <property type="entry name" value="Voltage-gated potassium channels. Chain C"/>
    <property type="match status" value="4"/>
</dbReference>
<evidence type="ECO:0000256" key="21">
    <source>
        <dbReference type="RuleBase" id="RU361132"/>
    </source>
</evidence>
<dbReference type="InterPro" id="IPR010526">
    <property type="entry name" value="Na_trans_assoc_dom"/>
</dbReference>
<feature type="transmembrane region" description="Helical" evidence="21">
    <location>
        <begin position="1457"/>
        <end position="1475"/>
    </location>
</feature>
<evidence type="ECO:0000259" key="24">
    <source>
        <dbReference type="Pfam" id="PF00520"/>
    </source>
</evidence>
<evidence type="ECO:0000256" key="4">
    <source>
        <dbReference type="ARBA" id="ARBA00022475"/>
    </source>
</evidence>
<feature type="compositionally biased region" description="Basic and acidic residues" evidence="23">
    <location>
        <begin position="34"/>
        <end position="63"/>
    </location>
</feature>
<feature type="region of interest" description="Disordered" evidence="23">
    <location>
        <begin position="1824"/>
        <end position="1843"/>
    </location>
</feature>
<evidence type="ECO:0000256" key="16">
    <source>
        <dbReference type="ARBA" id="ARBA00023303"/>
    </source>
</evidence>
<feature type="transmembrane region" description="Helical" evidence="21">
    <location>
        <begin position="192"/>
        <end position="211"/>
    </location>
</feature>
<feature type="domain" description="Ion transport" evidence="24">
    <location>
        <begin position="1107"/>
        <end position="1378"/>
    </location>
</feature>
<dbReference type="GO" id="GO:0086010">
    <property type="term" value="P:membrane depolarization during action potential"/>
    <property type="evidence" value="ECO:0007669"/>
    <property type="project" value="TreeGrafter"/>
</dbReference>
<dbReference type="SUPFAM" id="SSF81324">
    <property type="entry name" value="Voltage-gated potassium channels"/>
    <property type="match status" value="4"/>
</dbReference>
<reference evidence="28" key="2">
    <citation type="submission" date="2025-08" db="UniProtKB">
        <authorList>
            <consortium name="Ensembl"/>
        </authorList>
    </citation>
    <scope>IDENTIFICATION</scope>
</reference>
<dbReference type="Pfam" id="PF24609">
    <property type="entry name" value="IQ_SCN5A_C"/>
    <property type="match status" value="1"/>
</dbReference>
<dbReference type="GO" id="GO:0005248">
    <property type="term" value="F:voltage-gated sodium channel activity"/>
    <property type="evidence" value="ECO:0007669"/>
    <property type="project" value="InterPro"/>
</dbReference>
<keyword evidence="7" id="KW-0677">Repeat</keyword>
<evidence type="ECO:0000256" key="19">
    <source>
        <dbReference type="ARBA" id="ARBA00055248"/>
    </source>
</evidence>
<evidence type="ECO:0000313" key="28">
    <source>
        <dbReference type="Ensembl" id="ENSMMDP00005055200.1"/>
    </source>
</evidence>
<feature type="coiled-coil region" evidence="22">
    <location>
        <begin position="390"/>
        <end position="428"/>
    </location>
</feature>
<dbReference type="FunFam" id="1.20.120.350:FF:000003">
    <property type="entry name" value="Voltage-dependent sodium channel"/>
    <property type="match status" value="1"/>
</dbReference>
<evidence type="ECO:0000256" key="23">
    <source>
        <dbReference type="SAM" id="MobiDB-lite"/>
    </source>
</evidence>
<feature type="transmembrane region" description="Helical" evidence="21">
    <location>
        <begin position="250"/>
        <end position="270"/>
    </location>
</feature>
<feature type="transmembrane region" description="Helical" evidence="21">
    <location>
        <begin position="1346"/>
        <end position="1369"/>
    </location>
</feature>
<accession>A0A668AK20</accession>
<comment type="similarity">
    <text evidence="18">Belongs to the sodium channel (TC 1.A.1.10) family. Nav1.4/SCN4A subfamily.</text>
</comment>